<dbReference type="Pfam" id="PF14109">
    <property type="entry name" value="GldH_lipo"/>
    <property type="match status" value="1"/>
</dbReference>
<dbReference type="NCBIfam" id="TIGR03511">
    <property type="entry name" value="GldH_lipo"/>
    <property type="match status" value="1"/>
</dbReference>
<accession>A0A974WH87</accession>
<gene>
    <name evidence="1" type="ORF">JR347_05335</name>
</gene>
<proteinExistence type="predicted"/>
<dbReference type="AlphaFoldDB" id="A0A974WH87"/>
<dbReference type="RefSeq" id="WP_205723018.1">
    <property type="nucleotide sequence ID" value="NZ_CP070608.1"/>
</dbReference>
<keyword evidence="2" id="KW-1185">Reference proteome</keyword>
<keyword evidence="1" id="KW-0449">Lipoprotein</keyword>
<reference evidence="1" key="1">
    <citation type="submission" date="2021-02" db="EMBL/GenBank/DDBJ databases">
        <title>Fulvivirga sp. S481 isolated from sea water.</title>
        <authorList>
            <person name="Bae S.S."/>
            <person name="Baek K."/>
        </authorList>
    </citation>
    <scope>NUCLEOTIDE SEQUENCE</scope>
    <source>
        <strain evidence="1">S481</strain>
    </source>
</reference>
<name>A0A974WH87_9BACT</name>
<sequence>MKYFYLLVILAVFSACDENRVFEQNADLDNKIWMADSTLNFQFNVPKLDEEYNLYFNIRNTVAYPYENIYITYSLSDTLNNQLKKELVNYNLFDPKTGEPYGDGLGDVFDHQLILLENFKFEQPGPYKFQLQQYMRMDSLPEIISAGIRVEKVVLPK</sequence>
<dbReference type="Proteomes" id="UP000662783">
    <property type="component" value="Chromosome"/>
</dbReference>
<evidence type="ECO:0000313" key="1">
    <source>
        <dbReference type="EMBL" id="QSE98504.1"/>
    </source>
</evidence>
<dbReference type="EMBL" id="CP070608">
    <property type="protein sequence ID" value="QSE98504.1"/>
    <property type="molecule type" value="Genomic_DNA"/>
</dbReference>
<organism evidence="1 2">
    <name type="scientific">Fulvivirga lutea</name>
    <dbReference type="NCBI Taxonomy" id="2810512"/>
    <lineage>
        <taxon>Bacteria</taxon>
        <taxon>Pseudomonadati</taxon>
        <taxon>Bacteroidota</taxon>
        <taxon>Cytophagia</taxon>
        <taxon>Cytophagales</taxon>
        <taxon>Fulvivirgaceae</taxon>
        <taxon>Fulvivirga</taxon>
    </lineage>
</organism>
<dbReference type="KEGG" id="fuv:JR347_05335"/>
<protein>
    <submittedName>
        <fullName evidence="1">Gliding motility lipoprotein GldH</fullName>
    </submittedName>
</protein>
<dbReference type="InterPro" id="IPR020018">
    <property type="entry name" value="Motility-assoc_lipoprot_GldH"/>
</dbReference>
<dbReference type="PROSITE" id="PS51257">
    <property type="entry name" value="PROKAR_LIPOPROTEIN"/>
    <property type="match status" value="1"/>
</dbReference>
<evidence type="ECO:0000313" key="2">
    <source>
        <dbReference type="Proteomes" id="UP000662783"/>
    </source>
</evidence>